<protein>
    <submittedName>
        <fullName evidence="2">Uncharacterized protein</fullName>
    </submittedName>
</protein>
<keyword evidence="1" id="KW-0732">Signal</keyword>
<dbReference type="AlphaFoldDB" id="A0A8W8HRE1"/>
<dbReference type="EnsemblMetazoa" id="G1065.2">
    <property type="protein sequence ID" value="G1065.2:cds"/>
    <property type="gene ID" value="G1065"/>
</dbReference>
<dbReference type="Proteomes" id="UP000005408">
    <property type="component" value="Unassembled WGS sequence"/>
</dbReference>
<accession>A0A8W8HRE1</accession>
<feature type="chain" id="PRO_5036461134" evidence="1">
    <location>
        <begin position="19"/>
        <end position="288"/>
    </location>
</feature>
<reference evidence="2" key="1">
    <citation type="submission" date="2022-08" db="UniProtKB">
        <authorList>
            <consortium name="EnsemblMetazoa"/>
        </authorList>
    </citation>
    <scope>IDENTIFICATION</scope>
    <source>
        <strain evidence="2">05x7-T-G4-1.051#20</strain>
    </source>
</reference>
<evidence type="ECO:0000313" key="2">
    <source>
        <dbReference type="EnsemblMetazoa" id="G1065.2:cds"/>
    </source>
</evidence>
<sequence length="288" mass="32282">MRMLIAVVLAVALTITNGKILGPTETGKINTLATRHMFGALSNGIDNLAWRIERNNAWCNNEINRIRKYVCSKCASSPVVPSMADIQQNLNRPIPVVLQLFFDVLDVISPELGTPQEESNRISREIDEKLGKVASNFQNSGFVGRRKRQSTITMIRSCSDCAGLDGINIEGYIDIVCGPTTLMNIQSILDYADKYRSIFNTTFGNGDPIIQEVDFDESTAMYEFSPFRFEAKMNSYKYRIEETIYTKTSTPNSINSIAFHNLNETAIFMAEDILMKHVYNTVQGFGVA</sequence>
<proteinExistence type="predicted"/>
<evidence type="ECO:0000256" key="1">
    <source>
        <dbReference type="SAM" id="SignalP"/>
    </source>
</evidence>
<name>A0A8W8HRE1_MAGGI</name>
<keyword evidence="3" id="KW-1185">Reference proteome</keyword>
<evidence type="ECO:0000313" key="3">
    <source>
        <dbReference type="Proteomes" id="UP000005408"/>
    </source>
</evidence>
<feature type="signal peptide" evidence="1">
    <location>
        <begin position="1"/>
        <end position="18"/>
    </location>
</feature>
<organism evidence="2 3">
    <name type="scientific">Magallana gigas</name>
    <name type="common">Pacific oyster</name>
    <name type="synonym">Crassostrea gigas</name>
    <dbReference type="NCBI Taxonomy" id="29159"/>
    <lineage>
        <taxon>Eukaryota</taxon>
        <taxon>Metazoa</taxon>
        <taxon>Spiralia</taxon>
        <taxon>Lophotrochozoa</taxon>
        <taxon>Mollusca</taxon>
        <taxon>Bivalvia</taxon>
        <taxon>Autobranchia</taxon>
        <taxon>Pteriomorphia</taxon>
        <taxon>Ostreida</taxon>
        <taxon>Ostreoidea</taxon>
        <taxon>Ostreidae</taxon>
        <taxon>Magallana</taxon>
    </lineage>
</organism>